<gene>
    <name evidence="2" type="ORF">CYMTET_34354</name>
</gene>
<evidence type="ECO:0000313" key="3">
    <source>
        <dbReference type="Proteomes" id="UP001190700"/>
    </source>
</evidence>
<feature type="compositionally biased region" description="Basic and acidic residues" evidence="1">
    <location>
        <begin position="139"/>
        <end position="148"/>
    </location>
</feature>
<feature type="region of interest" description="Disordered" evidence="1">
    <location>
        <begin position="66"/>
        <end position="175"/>
    </location>
</feature>
<keyword evidence="3" id="KW-1185">Reference proteome</keyword>
<reference evidence="2 3" key="1">
    <citation type="journal article" date="2015" name="Genome Biol. Evol.">
        <title>Comparative Genomics of a Bacterivorous Green Alga Reveals Evolutionary Causalities and Consequences of Phago-Mixotrophic Mode of Nutrition.</title>
        <authorList>
            <person name="Burns J.A."/>
            <person name="Paasch A."/>
            <person name="Narechania A."/>
            <person name="Kim E."/>
        </authorList>
    </citation>
    <scope>NUCLEOTIDE SEQUENCE [LARGE SCALE GENOMIC DNA]</scope>
    <source>
        <strain evidence="2 3">PLY_AMNH</strain>
    </source>
</reference>
<evidence type="ECO:0000313" key="2">
    <source>
        <dbReference type="EMBL" id="KAK3256514.1"/>
    </source>
</evidence>
<name>A0AAE0FBG1_9CHLO</name>
<feature type="compositionally biased region" description="Basic and acidic residues" evidence="1">
    <location>
        <begin position="157"/>
        <end position="175"/>
    </location>
</feature>
<proteinExistence type="predicted"/>
<dbReference type="AlphaFoldDB" id="A0AAE0FBG1"/>
<feature type="compositionally biased region" description="Low complexity" evidence="1">
    <location>
        <begin position="83"/>
        <end position="104"/>
    </location>
</feature>
<organism evidence="2 3">
    <name type="scientific">Cymbomonas tetramitiformis</name>
    <dbReference type="NCBI Taxonomy" id="36881"/>
    <lineage>
        <taxon>Eukaryota</taxon>
        <taxon>Viridiplantae</taxon>
        <taxon>Chlorophyta</taxon>
        <taxon>Pyramimonadophyceae</taxon>
        <taxon>Pyramimonadales</taxon>
        <taxon>Pyramimonadaceae</taxon>
        <taxon>Cymbomonas</taxon>
    </lineage>
</organism>
<comment type="caution">
    <text evidence="2">The sequence shown here is derived from an EMBL/GenBank/DDBJ whole genome shotgun (WGS) entry which is preliminary data.</text>
</comment>
<dbReference type="EMBL" id="LGRX02021590">
    <property type="protein sequence ID" value="KAK3256514.1"/>
    <property type="molecule type" value="Genomic_DNA"/>
</dbReference>
<dbReference type="Proteomes" id="UP001190700">
    <property type="component" value="Unassembled WGS sequence"/>
</dbReference>
<sequence>MQDARKHGWSAPGAKAYRPQLPVNKHLFGEAKQMKIQAHHSVSSIDDWFKEYGQAKRQVVPIALMSKHQRDPSMRIPMTPTCAQPSQRRSSSAIRAASARATPSNSRAASSKPGAWEPRMAGGKKPQSSSNQQPSPDPDPLHHRDAPEQGRGPPSRSEPDPARMEQTRLKGLEAEDRLLNSLRKLRERITTYTCPIDQTAGEKSSAGWEAELLRKYVEQATLEERRDPASGLKAARDQSPFPMAALVECLDEHVEQCYALPTAPGPPAEVEGRQLPGSSTYTGCRKCKLKEHLARDYPQQHDQQKKAAWVKCIWAEAFETLENAGASSDLMEESFAVIA</sequence>
<protein>
    <submittedName>
        <fullName evidence="2">Uncharacterized protein</fullName>
    </submittedName>
</protein>
<evidence type="ECO:0000256" key="1">
    <source>
        <dbReference type="SAM" id="MobiDB-lite"/>
    </source>
</evidence>
<accession>A0AAE0FBG1</accession>